<dbReference type="PANTHER" id="PTHR10927">
    <property type="entry name" value="RIBOSOME MATURATION PROTEIN SBDS"/>
    <property type="match status" value="1"/>
</dbReference>
<reference evidence="2 3" key="1">
    <citation type="journal article" date="2014" name="PLoS Genet.">
        <title>Analysis of the Phlebiopsis gigantea genome, transcriptome and secretome provides insight into its pioneer colonization strategies of wood.</title>
        <authorList>
            <person name="Hori C."/>
            <person name="Ishida T."/>
            <person name="Igarashi K."/>
            <person name="Samejima M."/>
            <person name="Suzuki H."/>
            <person name="Master E."/>
            <person name="Ferreira P."/>
            <person name="Ruiz-Duenas F.J."/>
            <person name="Held B."/>
            <person name="Canessa P."/>
            <person name="Larrondo L.F."/>
            <person name="Schmoll M."/>
            <person name="Druzhinina I.S."/>
            <person name="Kubicek C.P."/>
            <person name="Gaskell J.A."/>
            <person name="Kersten P."/>
            <person name="St John F."/>
            <person name="Glasner J."/>
            <person name="Sabat G."/>
            <person name="Splinter BonDurant S."/>
            <person name="Syed K."/>
            <person name="Yadav J."/>
            <person name="Mgbeahuruike A.C."/>
            <person name="Kovalchuk A."/>
            <person name="Asiegbu F.O."/>
            <person name="Lackner G."/>
            <person name="Hoffmeister D."/>
            <person name="Rencoret J."/>
            <person name="Gutierrez A."/>
            <person name="Sun H."/>
            <person name="Lindquist E."/>
            <person name="Barry K."/>
            <person name="Riley R."/>
            <person name="Grigoriev I.V."/>
            <person name="Henrissat B."/>
            <person name="Kues U."/>
            <person name="Berka R.M."/>
            <person name="Martinez A.T."/>
            <person name="Covert S.F."/>
            <person name="Blanchette R.A."/>
            <person name="Cullen D."/>
        </authorList>
    </citation>
    <scope>NUCLEOTIDE SEQUENCE [LARGE SCALE GENOMIC DNA]</scope>
    <source>
        <strain evidence="2 3">11061_1 CR5-6</strain>
    </source>
</reference>
<accession>A0A0C3PXG6</accession>
<organism evidence="2 3">
    <name type="scientific">Phlebiopsis gigantea (strain 11061_1 CR5-6)</name>
    <name type="common">White-rot fungus</name>
    <name type="synonym">Peniophora gigantea</name>
    <dbReference type="NCBI Taxonomy" id="745531"/>
    <lineage>
        <taxon>Eukaryota</taxon>
        <taxon>Fungi</taxon>
        <taxon>Dikarya</taxon>
        <taxon>Basidiomycota</taxon>
        <taxon>Agaricomycotina</taxon>
        <taxon>Agaricomycetes</taxon>
        <taxon>Polyporales</taxon>
        <taxon>Phanerochaetaceae</taxon>
        <taxon>Phlebiopsis</taxon>
    </lineage>
</organism>
<dbReference type="HOGENOM" id="CLU_137480_0_0_1"/>
<dbReference type="EMBL" id="KN840438">
    <property type="protein sequence ID" value="KIP12798.1"/>
    <property type="molecule type" value="Genomic_DNA"/>
</dbReference>
<evidence type="ECO:0000313" key="2">
    <source>
        <dbReference type="EMBL" id="KIP12798.1"/>
    </source>
</evidence>
<dbReference type="SUPFAM" id="SSF89895">
    <property type="entry name" value="FYSH domain"/>
    <property type="match status" value="1"/>
</dbReference>
<dbReference type="InterPro" id="IPR039100">
    <property type="entry name" value="Sdo1/SBDS-like"/>
</dbReference>
<dbReference type="OrthoDB" id="2567806at2759"/>
<dbReference type="Pfam" id="PF01172">
    <property type="entry name" value="SBDS_N"/>
    <property type="match status" value="1"/>
</dbReference>
<dbReference type="PANTHER" id="PTHR10927:SF2">
    <property type="entry name" value="RESTRICTION OF TELOMERE CAPPING PROTEIN 3"/>
    <property type="match status" value="1"/>
</dbReference>
<dbReference type="STRING" id="745531.A0A0C3PXG6"/>
<evidence type="ECO:0000313" key="3">
    <source>
        <dbReference type="Proteomes" id="UP000053257"/>
    </source>
</evidence>
<dbReference type="InterPro" id="IPR036786">
    <property type="entry name" value="Ribosome_mat_SBDS_N_sf"/>
</dbReference>
<protein>
    <recommendedName>
        <fullName evidence="1">Ribosome maturation protein SDO1/SBDS N-terminal domain-containing protein</fullName>
    </recommendedName>
</protein>
<keyword evidence="3" id="KW-1185">Reference proteome</keyword>
<gene>
    <name evidence="2" type="ORF">PHLGIDRAFT_123868</name>
</gene>
<proteinExistence type="predicted"/>
<dbReference type="Gene3D" id="3.30.1250.10">
    <property type="entry name" value="Ribosome maturation protein SBDS, N-terminal domain"/>
    <property type="match status" value="1"/>
</dbReference>
<dbReference type="AlphaFoldDB" id="A0A0C3PXG6"/>
<sequence length="123" mass="13356">MVKALTKVVYKPSTQSTDEFTIIVNHEEFKRWKDGGDTIPLVEVVDSFTVFFSNQGTQGILGQASKQQLENVFGTTRDDEVVRQVLEKGALQAGEGIKGNFGSTNVTMGSLSVDSRGKGTRGI</sequence>
<dbReference type="InterPro" id="IPR019783">
    <property type="entry name" value="SDO1/SBDS_N"/>
</dbReference>
<evidence type="ECO:0000259" key="1">
    <source>
        <dbReference type="Pfam" id="PF01172"/>
    </source>
</evidence>
<dbReference type="Proteomes" id="UP000053257">
    <property type="component" value="Unassembled WGS sequence"/>
</dbReference>
<name>A0A0C3PXG6_PHLG1</name>
<feature type="domain" description="Ribosome maturation protein SDO1/SBDS N-terminal" evidence="1">
    <location>
        <begin position="6"/>
        <end position="95"/>
    </location>
</feature>